<comment type="caution">
    <text evidence="2">The sequence shown here is derived from an EMBL/GenBank/DDBJ whole genome shotgun (WGS) entry which is preliminary data.</text>
</comment>
<gene>
    <name evidence="2" type="ORF">DPMN_012716</name>
</gene>
<evidence type="ECO:0000313" key="3">
    <source>
        <dbReference type="Proteomes" id="UP000828390"/>
    </source>
</evidence>
<protein>
    <submittedName>
        <fullName evidence="2">Uncharacterized protein</fullName>
    </submittedName>
</protein>
<keyword evidence="3" id="KW-1185">Reference proteome</keyword>
<reference evidence="2" key="1">
    <citation type="journal article" date="2019" name="bioRxiv">
        <title>The Genome of the Zebra Mussel, Dreissena polymorpha: A Resource for Invasive Species Research.</title>
        <authorList>
            <person name="McCartney M.A."/>
            <person name="Auch B."/>
            <person name="Kono T."/>
            <person name="Mallez S."/>
            <person name="Zhang Y."/>
            <person name="Obille A."/>
            <person name="Becker A."/>
            <person name="Abrahante J.E."/>
            <person name="Garbe J."/>
            <person name="Badalamenti J.P."/>
            <person name="Herman A."/>
            <person name="Mangelson H."/>
            <person name="Liachko I."/>
            <person name="Sullivan S."/>
            <person name="Sone E.D."/>
            <person name="Koren S."/>
            <person name="Silverstein K.A.T."/>
            <person name="Beckman K.B."/>
            <person name="Gohl D.M."/>
        </authorList>
    </citation>
    <scope>NUCLEOTIDE SEQUENCE</scope>
    <source>
        <strain evidence="2">Duluth1</strain>
        <tissue evidence="2">Whole animal</tissue>
    </source>
</reference>
<dbReference type="AlphaFoldDB" id="A0A9D4S1N9"/>
<evidence type="ECO:0000256" key="1">
    <source>
        <dbReference type="SAM" id="MobiDB-lite"/>
    </source>
</evidence>
<organism evidence="2 3">
    <name type="scientific">Dreissena polymorpha</name>
    <name type="common">Zebra mussel</name>
    <name type="synonym">Mytilus polymorpha</name>
    <dbReference type="NCBI Taxonomy" id="45954"/>
    <lineage>
        <taxon>Eukaryota</taxon>
        <taxon>Metazoa</taxon>
        <taxon>Spiralia</taxon>
        <taxon>Lophotrochozoa</taxon>
        <taxon>Mollusca</taxon>
        <taxon>Bivalvia</taxon>
        <taxon>Autobranchia</taxon>
        <taxon>Heteroconchia</taxon>
        <taxon>Euheterodonta</taxon>
        <taxon>Imparidentia</taxon>
        <taxon>Neoheterodontei</taxon>
        <taxon>Myida</taxon>
        <taxon>Dreissenoidea</taxon>
        <taxon>Dreissenidae</taxon>
        <taxon>Dreissena</taxon>
    </lineage>
</organism>
<feature type="region of interest" description="Disordered" evidence="1">
    <location>
        <begin position="1"/>
        <end position="39"/>
    </location>
</feature>
<reference evidence="2" key="2">
    <citation type="submission" date="2020-11" db="EMBL/GenBank/DDBJ databases">
        <authorList>
            <person name="McCartney M.A."/>
            <person name="Auch B."/>
            <person name="Kono T."/>
            <person name="Mallez S."/>
            <person name="Becker A."/>
            <person name="Gohl D.M."/>
            <person name="Silverstein K.A.T."/>
            <person name="Koren S."/>
            <person name="Bechman K.B."/>
            <person name="Herman A."/>
            <person name="Abrahante J.E."/>
            <person name="Garbe J."/>
        </authorList>
    </citation>
    <scope>NUCLEOTIDE SEQUENCE</scope>
    <source>
        <strain evidence="2">Duluth1</strain>
        <tissue evidence="2">Whole animal</tissue>
    </source>
</reference>
<dbReference type="Proteomes" id="UP000828390">
    <property type="component" value="Unassembled WGS sequence"/>
</dbReference>
<dbReference type="EMBL" id="JAIWYP010000001">
    <property type="protein sequence ID" value="KAH3888676.1"/>
    <property type="molecule type" value="Genomic_DNA"/>
</dbReference>
<evidence type="ECO:0000313" key="2">
    <source>
        <dbReference type="EMBL" id="KAH3888676.1"/>
    </source>
</evidence>
<name>A0A9D4S1N9_DREPO</name>
<accession>A0A9D4S1N9</accession>
<sequence length="101" mass="11142">MPKEYGNKRKERNSSGTSGGVSIKTNQCKQRGPSDEMNIPVSDILNKAYVVLFNDDADSNNVDTECVFLSDITSTSQISKTNMTTQAADREPTIKDIYFGL</sequence>
<proteinExistence type="predicted"/>